<sequence>MFKALFLLSILGVCGCATIRTIKGDLVSTTDSSNHTLSVEDNDVVTESTSNITFTNRTIPIFSNETITPFSNGTIATEGSILDSTYKQKMCNLSKDKADMILRLVLAFQTSPQQFLKYVEEVKEAFLTIKKDINLKKGDLFDRDNFDRVIAAWKKEDSNIAAGIDTDFETILLAFTNFSLTFDEMIVEVNEIYDALKEISPMNTISTKILQAGKEENSTASDQTVKFLSILLSV</sequence>
<reference evidence="2" key="1">
    <citation type="submission" date="2016-11" db="UniProtKB">
        <authorList>
            <consortium name="WormBaseParasite"/>
        </authorList>
    </citation>
    <scope>IDENTIFICATION</scope>
    <source>
        <strain evidence="2">KR3021</strain>
    </source>
</reference>
<name>A0AC35TUL3_9BILA</name>
<evidence type="ECO:0000313" key="2">
    <source>
        <dbReference type="WBParaSite" id="RSKR_0000412000.1"/>
    </source>
</evidence>
<protein>
    <submittedName>
        <fullName evidence="2">Lipoprotein</fullName>
    </submittedName>
</protein>
<proteinExistence type="predicted"/>
<accession>A0AC35TUL3</accession>
<dbReference type="Proteomes" id="UP000095286">
    <property type="component" value="Unplaced"/>
</dbReference>
<organism evidence="1 2">
    <name type="scientific">Rhabditophanes sp. KR3021</name>
    <dbReference type="NCBI Taxonomy" id="114890"/>
    <lineage>
        <taxon>Eukaryota</taxon>
        <taxon>Metazoa</taxon>
        <taxon>Ecdysozoa</taxon>
        <taxon>Nematoda</taxon>
        <taxon>Chromadorea</taxon>
        <taxon>Rhabditida</taxon>
        <taxon>Tylenchina</taxon>
        <taxon>Panagrolaimomorpha</taxon>
        <taxon>Strongyloidoidea</taxon>
        <taxon>Alloionematidae</taxon>
        <taxon>Rhabditophanes</taxon>
    </lineage>
</organism>
<evidence type="ECO:0000313" key="1">
    <source>
        <dbReference type="Proteomes" id="UP000095286"/>
    </source>
</evidence>
<dbReference type="WBParaSite" id="RSKR_0000412000.1">
    <property type="protein sequence ID" value="RSKR_0000412000.1"/>
    <property type="gene ID" value="RSKR_0000412000"/>
</dbReference>